<dbReference type="Proteomes" id="UP000192582">
    <property type="component" value="Unassembled WGS sequence"/>
</dbReference>
<protein>
    <submittedName>
        <fullName evidence="2">Uncharacterized protein</fullName>
    </submittedName>
</protein>
<dbReference type="EMBL" id="FWWU01000009">
    <property type="protein sequence ID" value="SMB95898.1"/>
    <property type="molecule type" value="Genomic_DNA"/>
</dbReference>
<gene>
    <name evidence="2" type="ORF">SAMN00790413_03060</name>
</gene>
<organism evidence="2 3">
    <name type="scientific">Deinococcus hopiensis KR-140</name>
    <dbReference type="NCBI Taxonomy" id="695939"/>
    <lineage>
        <taxon>Bacteria</taxon>
        <taxon>Thermotogati</taxon>
        <taxon>Deinococcota</taxon>
        <taxon>Deinococci</taxon>
        <taxon>Deinococcales</taxon>
        <taxon>Deinococcaceae</taxon>
        <taxon>Deinococcus</taxon>
    </lineage>
</organism>
<proteinExistence type="predicted"/>
<evidence type="ECO:0000313" key="3">
    <source>
        <dbReference type="Proteomes" id="UP000192582"/>
    </source>
</evidence>
<keyword evidence="3" id="KW-1185">Reference proteome</keyword>
<reference evidence="2 3" key="1">
    <citation type="submission" date="2017-04" db="EMBL/GenBank/DDBJ databases">
        <authorList>
            <person name="Afonso C.L."/>
            <person name="Miller P.J."/>
            <person name="Scott M.A."/>
            <person name="Spackman E."/>
            <person name="Goraichik I."/>
            <person name="Dimitrov K.M."/>
            <person name="Suarez D.L."/>
            <person name="Swayne D.E."/>
        </authorList>
    </citation>
    <scope>NUCLEOTIDE SEQUENCE [LARGE SCALE GENOMIC DNA]</scope>
    <source>
        <strain evidence="2 3">KR-140</strain>
    </source>
</reference>
<dbReference type="STRING" id="695939.SAMN00790413_03060"/>
<accession>A0A1W1VRC3</accession>
<evidence type="ECO:0000256" key="1">
    <source>
        <dbReference type="SAM" id="MobiDB-lite"/>
    </source>
</evidence>
<sequence length="63" mass="6714">MAVRRSDRRIAEGQLLLLTLCPGGTRTIQSLKGQGNPVKICPLTRSPAAEQPHDSGPAIMFSA</sequence>
<dbReference type="AlphaFoldDB" id="A0A1W1VRC3"/>
<feature type="region of interest" description="Disordered" evidence="1">
    <location>
        <begin position="44"/>
        <end position="63"/>
    </location>
</feature>
<name>A0A1W1VRC3_9DEIO</name>
<evidence type="ECO:0000313" key="2">
    <source>
        <dbReference type="EMBL" id="SMB95898.1"/>
    </source>
</evidence>